<name>A0A443KCB9_9RHOB</name>
<sequence>MKTSLTMAAQPLDVAALSDALLLSDIVTDETVLNFLMWRSIVVHHMRFAVAQGDIARVELCDDLYDKIADAIDQLTMNWMPDYLPPCMDDFPCAD</sequence>
<dbReference type="EMBL" id="SAUY01000015">
    <property type="protein sequence ID" value="RWR30434.1"/>
    <property type="molecule type" value="Genomic_DNA"/>
</dbReference>
<dbReference type="RefSeq" id="WP_128232640.1">
    <property type="nucleotide sequence ID" value="NZ_SAUY01000015.1"/>
</dbReference>
<comment type="caution">
    <text evidence="1">The sequence shown here is derived from an EMBL/GenBank/DDBJ whole genome shotgun (WGS) entry which is preliminary data.</text>
</comment>
<reference evidence="1 2" key="1">
    <citation type="submission" date="2019-01" db="EMBL/GenBank/DDBJ databases">
        <title>Sinorhodobacter populi sp. nov. isolated from the symptomatic bark tissue of Populus euramericana canker.</title>
        <authorList>
            <person name="Xu G."/>
        </authorList>
    </citation>
    <scope>NUCLEOTIDE SEQUENCE [LARGE SCALE GENOMIC DNA]</scope>
    <source>
        <strain evidence="1 2">07D10-4-3</strain>
    </source>
</reference>
<evidence type="ECO:0000313" key="2">
    <source>
        <dbReference type="Proteomes" id="UP000284451"/>
    </source>
</evidence>
<gene>
    <name evidence="1" type="ORF">D2T29_12235</name>
</gene>
<reference evidence="1 2" key="2">
    <citation type="submission" date="2019-01" db="EMBL/GenBank/DDBJ databases">
        <authorList>
            <person name="Li Y."/>
        </authorList>
    </citation>
    <scope>NUCLEOTIDE SEQUENCE [LARGE SCALE GENOMIC DNA]</scope>
    <source>
        <strain evidence="1 2">07D10-4-3</strain>
    </source>
</reference>
<protein>
    <submittedName>
        <fullName evidence="1">Uncharacterized protein</fullName>
    </submittedName>
</protein>
<evidence type="ECO:0000313" key="1">
    <source>
        <dbReference type="EMBL" id="RWR30434.1"/>
    </source>
</evidence>
<dbReference type="Proteomes" id="UP000284451">
    <property type="component" value="Unassembled WGS sequence"/>
</dbReference>
<dbReference type="AlphaFoldDB" id="A0A443KCB9"/>
<accession>A0A443KCB9</accession>
<organism evidence="1 2">
    <name type="scientific">Paenirhodobacter populi</name>
    <dbReference type="NCBI Taxonomy" id="2306993"/>
    <lineage>
        <taxon>Bacteria</taxon>
        <taxon>Pseudomonadati</taxon>
        <taxon>Pseudomonadota</taxon>
        <taxon>Alphaproteobacteria</taxon>
        <taxon>Rhodobacterales</taxon>
        <taxon>Rhodobacter group</taxon>
        <taxon>Paenirhodobacter</taxon>
    </lineage>
</organism>
<proteinExistence type="predicted"/>